<protein>
    <recommendedName>
        <fullName evidence="5">Secreted protein</fullName>
    </recommendedName>
</protein>
<feature type="region of interest" description="Disordered" evidence="1">
    <location>
        <begin position="44"/>
        <end position="64"/>
    </location>
</feature>
<keyword evidence="4" id="KW-1185">Reference proteome</keyword>
<gene>
    <name evidence="3" type="ORF">ES288_A09G130500v1</name>
</gene>
<name>A0A5D2FAK7_GOSDA</name>
<feature type="signal peptide" evidence="2">
    <location>
        <begin position="1"/>
        <end position="15"/>
    </location>
</feature>
<keyword evidence="2" id="KW-0732">Signal</keyword>
<evidence type="ECO:0000256" key="2">
    <source>
        <dbReference type="SAM" id="SignalP"/>
    </source>
</evidence>
<dbReference type="EMBL" id="CM017696">
    <property type="protein sequence ID" value="TYH02310.1"/>
    <property type="molecule type" value="Genomic_DNA"/>
</dbReference>
<dbReference type="Proteomes" id="UP000323506">
    <property type="component" value="Chromosome A09"/>
</dbReference>
<accession>A0A5D2FAK7</accession>
<evidence type="ECO:0008006" key="5">
    <source>
        <dbReference type="Google" id="ProtNLM"/>
    </source>
</evidence>
<reference evidence="3 4" key="1">
    <citation type="submission" date="2019-06" db="EMBL/GenBank/DDBJ databases">
        <title>WGS assembly of Gossypium darwinii.</title>
        <authorList>
            <person name="Chen Z.J."/>
            <person name="Sreedasyam A."/>
            <person name="Ando A."/>
            <person name="Song Q."/>
            <person name="De L."/>
            <person name="Hulse-Kemp A."/>
            <person name="Ding M."/>
            <person name="Ye W."/>
            <person name="Kirkbride R."/>
            <person name="Jenkins J."/>
            <person name="Plott C."/>
            <person name="Lovell J."/>
            <person name="Lin Y.-M."/>
            <person name="Vaughn R."/>
            <person name="Liu B."/>
            <person name="Li W."/>
            <person name="Simpson S."/>
            <person name="Scheffler B."/>
            <person name="Saski C."/>
            <person name="Grover C."/>
            <person name="Hu G."/>
            <person name="Conover J."/>
            <person name="Carlson J."/>
            <person name="Shu S."/>
            <person name="Boston L."/>
            <person name="Williams M."/>
            <person name="Peterson D."/>
            <person name="Mcgee K."/>
            <person name="Jones D."/>
            <person name="Wendel J."/>
            <person name="Stelly D."/>
            <person name="Grimwood J."/>
            <person name="Schmutz J."/>
        </authorList>
    </citation>
    <scope>NUCLEOTIDE SEQUENCE [LARGE SCALE GENOMIC DNA]</scope>
    <source>
        <strain evidence="3">1808015.09</strain>
    </source>
</reference>
<evidence type="ECO:0000256" key="1">
    <source>
        <dbReference type="SAM" id="MobiDB-lite"/>
    </source>
</evidence>
<proteinExistence type="predicted"/>
<sequence>MAFVYCLLLFRFASAALLSFCFCFAGLGGQRGRSLPFWCKRCQGSRPSSGAPAEGAHGGCTAQG</sequence>
<organism evidence="3 4">
    <name type="scientific">Gossypium darwinii</name>
    <name type="common">Darwin's cotton</name>
    <name type="synonym">Gossypium barbadense var. darwinii</name>
    <dbReference type="NCBI Taxonomy" id="34276"/>
    <lineage>
        <taxon>Eukaryota</taxon>
        <taxon>Viridiplantae</taxon>
        <taxon>Streptophyta</taxon>
        <taxon>Embryophyta</taxon>
        <taxon>Tracheophyta</taxon>
        <taxon>Spermatophyta</taxon>
        <taxon>Magnoliopsida</taxon>
        <taxon>eudicotyledons</taxon>
        <taxon>Gunneridae</taxon>
        <taxon>Pentapetalae</taxon>
        <taxon>rosids</taxon>
        <taxon>malvids</taxon>
        <taxon>Malvales</taxon>
        <taxon>Malvaceae</taxon>
        <taxon>Malvoideae</taxon>
        <taxon>Gossypium</taxon>
    </lineage>
</organism>
<dbReference type="AlphaFoldDB" id="A0A5D2FAK7"/>
<feature type="chain" id="PRO_5022876601" description="Secreted protein" evidence="2">
    <location>
        <begin position="16"/>
        <end position="64"/>
    </location>
</feature>
<evidence type="ECO:0000313" key="4">
    <source>
        <dbReference type="Proteomes" id="UP000323506"/>
    </source>
</evidence>
<evidence type="ECO:0000313" key="3">
    <source>
        <dbReference type="EMBL" id="TYH02310.1"/>
    </source>
</evidence>